<dbReference type="InterPro" id="IPR001789">
    <property type="entry name" value="Sig_transdc_resp-reg_receiver"/>
</dbReference>
<evidence type="ECO:0000256" key="1">
    <source>
        <dbReference type="ARBA" id="ARBA00022553"/>
    </source>
</evidence>
<proteinExistence type="predicted"/>
<dbReference type="AlphaFoldDB" id="A0A6J6DHS2"/>
<name>A0A6J6DHS2_9ZZZZ</name>
<dbReference type="Gene3D" id="3.40.50.2300">
    <property type="match status" value="1"/>
</dbReference>
<feature type="domain" description="HTH luxR-type" evidence="5">
    <location>
        <begin position="133"/>
        <end position="198"/>
    </location>
</feature>
<keyword evidence="4" id="KW-0804">Transcription</keyword>
<dbReference type="InterPro" id="IPR000792">
    <property type="entry name" value="Tscrpt_reg_LuxR_C"/>
</dbReference>
<protein>
    <submittedName>
        <fullName evidence="7">Unannotated protein</fullName>
    </submittedName>
</protein>
<dbReference type="InterPro" id="IPR016032">
    <property type="entry name" value="Sig_transdc_resp-reg_C-effctor"/>
</dbReference>
<keyword evidence="1" id="KW-0597">Phosphoprotein</keyword>
<dbReference type="InterPro" id="IPR058245">
    <property type="entry name" value="NreC/VraR/RcsB-like_REC"/>
</dbReference>
<dbReference type="SMART" id="SM00421">
    <property type="entry name" value="HTH_LUXR"/>
    <property type="match status" value="1"/>
</dbReference>
<reference evidence="7" key="1">
    <citation type="submission" date="2020-05" db="EMBL/GenBank/DDBJ databases">
        <authorList>
            <person name="Chiriac C."/>
            <person name="Salcher M."/>
            <person name="Ghai R."/>
            <person name="Kavagutti S V."/>
        </authorList>
    </citation>
    <scope>NUCLEOTIDE SEQUENCE</scope>
</reference>
<gene>
    <name evidence="7" type="ORF">UFOPK1698_00004</name>
</gene>
<evidence type="ECO:0000256" key="3">
    <source>
        <dbReference type="ARBA" id="ARBA00023125"/>
    </source>
</evidence>
<dbReference type="PROSITE" id="PS50110">
    <property type="entry name" value="RESPONSE_REGULATORY"/>
    <property type="match status" value="1"/>
</dbReference>
<sequence>MIRVLIVDDHAVVRSGLASAFSIANFEVVGSAATVAEALAQIAHTNPDVVVLDLNLPDGSGFEIVQWVRSISKKMGIVVLTLNSGAEFVTAALKAGANSFVVKNAPVSEIVAAIEHCISSPSSFSVKGSELLAKSSGPLLTAREFDVLKRISLGLSNQEIAQQLFLSQSTIKSHITSIFRKLDVDNRISAIICARENGLLLQ</sequence>
<dbReference type="CDD" id="cd06170">
    <property type="entry name" value="LuxR_C_like"/>
    <property type="match status" value="1"/>
</dbReference>
<accession>A0A6J6DHS2</accession>
<dbReference type="PROSITE" id="PS00622">
    <property type="entry name" value="HTH_LUXR_1"/>
    <property type="match status" value="1"/>
</dbReference>
<dbReference type="GO" id="GO:0000160">
    <property type="term" value="P:phosphorelay signal transduction system"/>
    <property type="evidence" value="ECO:0007669"/>
    <property type="project" value="InterPro"/>
</dbReference>
<dbReference type="GO" id="GO:0003677">
    <property type="term" value="F:DNA binding"/>
    <property type="evidence" value="ECO:0007669"/>
    <property type="project" value="UniProtKB-KW"/>
</dbReference>
<dbReference type="PANTHER" id="PTHR43214:SF41">
    <property type="entry name" value="NITRATE_NITRITE RESPONSE REGULATOR PROTEIN NARP"/>
    <property type="match status" value="1"/>
</dbReference>
<keyword evidence="2" id="KW-0805">Transcription regulation</keyword>
<evidence type="ECO:0000313" key="7">
    <source>
        <dbReference type="EMBL" id="CAB4562369.1"/>
    </source>
</evidence>
<dbReference type="SMART" id="SM00448">
    <property type="entry name" value="REC"/>
    <property type="match status" value="1"/>
</dbReference>
<dbReference type="Pfam" id="PF00072">
    <property type="entry name" value="Response_reg"/>
    <property type="match status" value="1"/>
</dbReference>
<dbReference type="InterPro" id="IPR011006">
    <property type="entry name" value="CheY-like_superfamily"/>
</dbReference>
<dbReference type="PRINTS" id="PR00038">
    <property type="entry name" value="HTHLUXR"/>
</dbReference>
<evidence type="ECO:0000256" key="2">
    <source>
        <dbReference type="ARBA" id="ARBA00023015"/>
    </source>
</evidence>
<keyword evidence="3" id="KW-0238">DNA-binding</keyword>
<dbReference type="PROSITE" id="PS50043">
    <property type="entry name" value="HTH_LUXR_2"/>
    <property type="match status" value="1"/>
</dbReference>
<dbReference type="PANTHER" id="PTHR43214">
    <property type="entry name" value="TWO-COMPONENT RESPONSE REGULATOR"/>
    <property type="match status" value="1"/>
</dbReference>
<dbReference type="SUPFAM" id="SSF46894">
    <property type="entry name" value="C-terminal effector domain of the bipartite response regulators"/>
    <property type="match status" value="1"/>
</dbReference>
<feature type="domain" description="Response regulatory" evidence="6">
    <location>
        <begin position="3"/>
        <end position="118"/>
    </location>
</feature>
<dbReference type="GO" id="GO:0006355">
    <property type="term" value="P:regulation of DNA-templated transcription"/>
    <property type="evidence" value="ECO:0007669"/>
    <property type="project" value="InterPro"/>
</dbReference>
<evidence type="ECO:0000259" key="5">
    <source>
        <dbReference type="PROSITE" id="PS50043"/>
    </source>
</evidence>
<dbReference type="EMBL" id="CAEZTP010000001">
    <property type="protein sequence ID" value="CAB4562369.1"/>
    <property type="molecule type" value="Genomic_DNA"/>
</dbReference>
<dbReference type="InterPro" id="IPR039420">
    <property type="entry name" value="WalR-like"/>
</dbReference>
<dbReference type="CDD" id="cd17535">
    <property type="entry name" value="REC_NarL-like"/>
    <property type="match status" value="1"/>
</dbReference>
<organism evidence="7">
    <name type="scientific">freshwater metagenome</name>
    <dbReference type="NCBI Taxonomy" id="449393"/>
    <lineage>
        <taxon>unclassified sequences</taxon>
        <taxon>metagenomes</taxon>
        <taxon>ecological metagenomes</taxon>
    </lineage>
</organism>
<dbReference type="SUPFAM" id="SSF52172">
    <property type="entry name" value="CheY-like"/>
    <property type="match status" value="1"/>
</dbReference>
<evidence type="ECO:0000259" key="6">
    <source>
        <dbReference type="PROSITE" id="PS50110"/>
    </source>
</evidence>
<dbReference type="Pfam" id="PF00196">
    <property type="entry name" value="GerE"/>
    <property type="match status" value="1"/>
</dbReference>
<evidence type="ECO:0000256" key="4">
    <source>
        <dbReference type="ARBA" id="ARBA00023163"/>
    </source>
</evidence>